<feature type="compositionally biased region" description="Basic and acidic residues" evidence="1">
    <location>
        <begin position="1088"/>
        <end position="1097"/>
    </location>
</feature>
<feature type="compositionally biased region" description="Acidic residues" evidence="1">
    <location>
        <begin position="3266"/>
        <end position="3280"/>
    </location>
</feature>
<feature type="compositionally biased region" description="Polar residues" evidence="1">
    <location>
        <begin position="1213"/>
        <end position="1223"/>
    </location>
</feature>
<keyword evidence="2" id="KW-0732">Signal</keyword>
<feature type="compositionally biased region" description="Polar residues" evidence="1">
    <location>
        <begin position="1843"/>
        <end position="1853"/>
    </location>
</feature>
<gene>
    <name evidence="3" type="ORF">Cvel_4798</name>
</gene>
<evidence type="ECO:0000256" key="1">
    <source>
        <dbReference type="SAM" id="MobiDB-lite"/>
    </source>
</evidence>
<feature type="compositionally biased region" description="Basic and acidic residues" evidence="1">
    <location>
        <begin position="1570"/>
        <end position="1593"/>
    </location>
</feature>
<feature type="region of interest" description="Disordered" evidence="1">
    <location>
        <begin position="906"/>
        <end position="927"/>
    </location>
</feature>
<reference evidence="3" key="1">
    <citation type="submission" date="2014-11" db="EMBL/GenBank/DDBJ databases">
        <authorList>
            <person name="Otto D Thomas"/>
            <person name="Naeem Raeece"/>
        </authorList>
    </citation>
    <scope>NUCLEOTIDE SEQUENCE</scope>
</reference>
<feature type="region of interest" description="Disordered" evidence="1">
    <location>
        <begin position="3222"/>
        <end position="3246"/>
    </location>
</feature>
<evidence type="ECO:0000256" key="2">
    <source>
        <dbReference type="SAM" id="SignalP"/>
    </source>
</evidence>
<feature type="compositionally biased region" description="Low complexity" evidence="1">
    <location>
        <begin position="615"/>
        <end position="626"/>
    </location>
</feature>
<accession>A0A0G4GJI9</accession>
<feature type="region of interest" description="Disordered" evidence="1">
    <location>
        <begin position="344"/>
        <end position="394"/>
    </location>
</feature>
<feature type="region of interest" description="Disordered" evidence="1">
    <location>
        <begin position="1804"/>
        <end position="1896"/>
    </location>
</feature>
<feature type="compositionally biased region" description="Basic and acidic residues" evidence="1">
    <location>
        <begin position="908"/>
        <end position="923"/>
    </location>
</feature>
<dbReference type="EMBL" id="CDMZ01001270">
    <property type="protein sequence ID" value="CEM29997.1"/>
    <property type="molecule type" value="Genomic_DNA"/>
</dbReference>
<feature type="region of interest" description="Disordered" evidence="1">
    <location>
        <begin position="3094"/>
        <end position="3158"/>
    </location>
</feature>
<protein>
    <recommendedName>
        <fullName evidence="4">FMP27 GFWDK domain-containing protein</fullName>
    </recommendedName>
</protein>
<name>A0A0G4GJI9_9ALVE</name>
<feature type="signal peptide" evidence="2">
    <location>
        <begin position="1"/>
        <end position="16"/>
    </location>
</feature>
<feature type="region of interest" description="Disordered" evidence="1">
    <location>
        <begin position="1970"/>
        <end position="1989"/>
    </location>
</feature>
<feature type="compositionally biased region" description="Low complexity" evidence="1">
    <location>
        <begin position="2959"/>
        <end position="2970"/>
    </location>
</feature>
<dbReference type="VEuPathDB" id="CryptoDB:Cvel_4798"/>
<feature type="region of interest" description="Disordered" evidence="1">
    <location>
        <begin position="3258"/>
        <end position="3281"/>
    </location>
</feature>
<sequence>MLLLLLVLSFLSGVLALVFLPQIVCPILNLVFRGGLGPVKKLQASAGGLWAFSGIRVVVAPPALKFLELDVSVADFRLRFLKGSWRFLVMLSGVKVVAKLKSPFVLPPPAAPPPPPAKGKPRATVADPLLSSSAPSSLQIGMKGVGSMLLVLVIHIAFGLVALKVDSVDAEVELETGGREETDKRIDTEDVMVVEYYQNPKYQLKRKLHGRVILKDLEGAPTASLGHLYLLATLRSLRVFLRFGGHSAKTVELPVSGFPSKLLKSLGSRPPSSTAFGDRPQLDVPDPLRAVLRLKAAVWTGAVDLGAVEVDIKQITGFLLANEVTELIGLLWQVVVESKAAAVKAQAERKEENRGTGTTEKEKEKEGGEREEEIEEDDDDEQEEQDNSPPPFIPLKVRVGKADLTFMEASHGSAVHIKARQLKGRFEIAPANVLIDLEGRGHAEAICLSFERDAGGGEYLHGEKIIFLRNFRFSGSNQQLPFFKQHMKLTSSTAGGVWKADGLMYWVYVIIGIEKFFKTNKRYFKGAPLADYVCPDYIQEAKQLIASQQETAAAKGGRGGDGIDTLAIDIESFARISFRIEIRRAVVRTRPLQVAPPPVVLPGGAKGKGGGGKGLASSSQSSMKLGGDSDSPRCYAKAREKCVILTAANFTMHLSDATEQVSLSFHPVKAYHSDCGGGSLKYFPHGASRLLLLLDTRLPGDRAGEFGFPPFPAVGVSPSPDFLRPSPITDIGADAEKDERRGSIDAPLKAPDEYEYGHILGCDAASVSIPSRNDRVGIRFGECRGEWSNSVFPLVWYITKGAYIDYRGHHHSQLHLVHNPPPPSREPDVGLETANISLNLSKNVQISMMGFVFNKTNPEVMTLSFLQPCIRAAPPRSATLPLPPLLFCNRIDICICQMIPDAPLDPQARPEWEADKPPKRDYESNPSFVPLTRRRTVELLESPEPPGALKGGKGKTEEWVLSSVDRCGRRLGIDVVELEILLCDVSDLHYIMGDIGPNLGAVFQNMTPPSELREMIYALLTPEERRFAEARIAVAAVELRVSNLLAVLLQCSRPLPSVAKVKAFHMLRKSCSHPVRVSLTPPPSPRAGAREDAESDAKGMQQSSGATTGKAAFRRGASVLVGGDVRRGHVGSLEEDIDLRGSNEGDPGNEGMFDDELFGATRLFNVSSDARTRHGPLLLSIRGRTSPADAPPPCSTEASSSSSSAQLKRPSSTPLMRQKQTVHSPVRRRGSAAGSSWEPTRFPVSEEDLPAPQDDLFPSSRPTSSGGGLRRDDSGGGLQYRLQQQQYQQQQHQQQMRGRKSSVDSVGSEREPRLFGALPQISKSPPPGFKGPEGPGTQQSWPYIYSYLLQELESGADATKRAADFFTHANDRRFDGEATARARERARASQPLAGGLRGPPLLGGRHGASNEGDFMHQAFGDVDDEVVSAGGAFGSSETGACPPPVGPLQAAPLAPVTGARGGKSCVVFWSRIYPPVLCIHGGALRFELVQNALDPSGRTLPMNFVTEMAGLNVQSYRPQWERGDRVQAQKTVGVDLPFITVSGNITERPLALRQAPSPPPQPSRPGSPQGERKTIWEIARERKLRKESPERLFGEPPRTDSGPASRTSTPQPASQGPGGEDARAPSRAPGWPRASDLIHTINACSLLLSPTPALTSVTLTVDTQPSEVDPKVLCLPPNELRFRTDASVLDILAGTEALFGWVDRFVPTAVIGIFEKVFACMPPPTEMPWQMLAPARSRTNVSAHLRDGIRFSAALRGLSLLDLVIPSLQTSILMDSCSKQKDMDKADTAAKAALGIRRFMGFRAPPPDGEEYPRRGWDGRGGNVSRVQQAAGEPNNRRLDSFMSANSSEVSTFQEEKAKEREKERVSFAGDTSPLAPVREDSGGRERERDGYTEKPKPILFSDGFLPVFLPLPEGPVPSLLSLTARLPKGLYLEYAGARNDAGSIITDAPAVTPAAPLRRTGSVNLSAVTSSKIRSGDRAGAQTERDKGGDPGLFLLQLPFVDLKMLMHNIQPHFNITPDATTDSSHGTSEGDRTGLSALVCPYEVQQAAGVPTQNEFQPPAPQETLCLRVHLDGVSRSYYLQKDAPVSPPPSDLPSIYPPLLFNLQPEHLHLFLQIAGMQPGPGDLLWSFLDEIFADIKTKPQKPTPRDGSPRRSSSGLESAEGGGKGKGMSMTFAGPPEGSGGKTAKPPMILDVQGQITDVHGRFGPMRVSLAATEARKYTPLPPTSWEAHYRPTPVTIVRFPSGGRESRTEMPRQSSGSLAGYGDTVQSFETGPARQILWTKVDPSSTQLDVISGRLQDLFVGLEVAPEVYRDKTKEEQTLAAMRLASVHQDAEDLLFAGLQSERPLPEFPQASAHTRASAGLLHGRAGRGSLESEEAIEKGQSNQKTSNRLFTPFLAREAARRSLLSEVQKMQQAGDSRRALCASSQRLAFLISGVFLPPPPDVPAAILLPVMRLDRCSFHRDANVDVSQSMAFFVRVLAPRLLYSPATMTYSVHTLKIFEATTAMFTGYLAILKETLSAVAEKEKEKVLQQFVQKKALGEPGGHSGRKDSILSLASAATSLASDDSDWTSLKLTLHCEDPQVNVHFISARENSNASASSDAFPSQASPIPASAQARDAAKQRRSPLKAGMSPARTSVRNLSPAPKGKAGARQSTSKSKQDANAPSKGFDFDPSAAFLEQMAVQSDDQLAAIYSDHLATLPPLPLGPARPPLPSPLFDALPLLQSHLSLLVHIARRTNRRLNLPSRHLLAGNPFAAFGNDWTNVGGGPSAGPTFAMDDLQIRAPPRITAGPVTEELRGAQLVLSTCEAVISFEASVETEEEPEVPPPVQKAGRSLSQASAVTLPSPPTRSLSPKRNSTRTKTGGAESCSPAIRVSIPDGTRPSVGQIAGPVKLGEAVGGGRSVGPSYREARSAPGSPRVSGLIMEGDAEDEKGTLSQDELLSVPRGQRSSVPILRQQQSRRTSRPQLKSGVTWGDLDNSQGQGLEQVYRIATGEPNGPVSLGGANDGADNLAQSLFPNMIRVGQGGGGGGAGGGKSGQAISLIASVAQGKRANSALKMKTVIQIEEADGYTASMKKGKLLWLDQKRGMTRGNTTTAAPLDPRFASLFGKPDGEELREAARERGLTGERRGSLDRPSLGSAGGNAGNAPGEGGSSSSSSGLSLCFQLALLKAVAEGALPSGAADAKVHIPKCFATFDEAALQHTLAVVQNVLLFRLAGQEGSRDSGGGTSGVPSASSALGVSQLEKQQKDKLPFGAKASVADYADDPDGEEDDEDEDKAFVEDAASTVGGKGQDDEVIENIFGVSREKIRKALADLVEKQGRQQQQQRRKLSADVSRMQSFASQYIPETADAMQRQEQKEPAKIKIQFIMEQVSLSLVKDSRVFLQTAFTHISGGMKFHLDFKLATEFDLDVGDLSVEQKDAENRSTYVVTAQDSMIADLESKTRLISVRGSDRWIRLFGYSWHVIDMFNVQANPLSVNLTQQVIEDAYKFFFPPPSKDNPGTPLLLMPQNTKAQDKGAAAQATGAKQAGKPSSQAVVAKGGGAKATSDQGALPIAPLLFFNNVRISDVHVAVTFKGWGIQKGVKEPVPISVKYFSKRKKLKTFKALIDNYMWHAGRDAAKDVITPWRVSDWRKKDKDKKKGVSQRQFIFGGL</sequence>
<feature type="region of interest" description="Disordered" evidence="1">
    <location>
        <begin position="1551"/>
        <end position="1633"/>
    </location>
</feature>
<evidence type="ECO:0008006" key="4">
    <source>
        <dbReference type="Google" id="ProtNLM"/>
    </source>
</evidence>
<feature type="compositionally biased region" description="Basic and acidic residues" evidence="1">
    <location>
        <begin position="346"/>
        <end position="368"/>
    </location>
</feature>
<feature type="compositionally biased region" description="Basic and acidic residues" evidence="1">
    <location>
        <begin position="1878"/>
        <end position="1896"/>
    </location>
</feature>
<feature type="chain" id="PRO_5005190559" description="FMP27 GFWDK domain-containing protein" evidence="2">
    <location>
        <begin position="17"/>
        <end position="3656"/>
    </location>
</feature>
<feature type="compositionally biased region" description="Basic and acidic residues" evidence="1">
    <location>
        <begin position="3114"/>
        <end position="3136"/>
    </location>
</feature>
<feature type="region of interest" description="Disordered" evidence="1">
    <location>
        <begin position="2600"/>
        <end position="2674"/>
    </location>
</feature>
<feature type="compositionally biased region" description="Low complexity" evidence="1">
    <location>
        <begin position="1279"/>
        <end position="1295"/>
    </location>
</feature>
<feature type="region of interest" description="Disordered" evidence="1">
    <location>
        <begin position="2244"/>
        <end position="2265"/>
    </location>
</feature>
<feature type="compositionally biased region" description="Polar residues" evidence="1">
    <location>
        <begin position="2656"/>
        <end position="2667"/>
    </location>
</feature>
<proteinExistence type="predicted"/>
<feature type="compositionally biased region" description="Basic and acidic residues" evidence="1">
    <location>
        <begin position="2140"/>
        <end position="2153"/>
    </location>
</feature>
<feature type="compositionally biased region" description="Low complexity" evidence="1">
    <location>
        <begin position="1195"/>
        <end position="1212"/>
    </location>
</feature>
<feature type="region of interest" description="Disordered" evidence="1">
    <location>
        <begin position="1377"/>
        <end position="1405"/>
    </location>
</feature>
<feature type="region of interest" description="Disordered" evidence="1">
    <location>
        <begin position="1075"/>
        <end position="1111"/>
    </location>
</feature>
<feature type="compositionally biased region" description="Pro residues" evidence="1">
    <location>
        <begin position="1556"/>
        <end position="1565"/>
    </location>
</feature>
<feature type="compositionally biased region" description="Polar residues" evidence="1">
    <location>
        <begin position="3234"/>
        <end position="3243"/>
    </location>
</feature>
<feature type="region of interest" description="Disordered" evidence="1">
    <location>
        <begin position="2140"/>
        <end position="2189"/>
    </location>
</feature>
<feature type="compositionally biased region" description="Low complexity" evidence="1">
    <location>
        <begin position="1391"/>
        <end position="1403"/>
    </location>
</feature>
<feature type="compositionally biased region" description="Low complexity" evidence="1">
    <location>
        <begin position="2600"/>
        <end position="2620"/>
    </location>
</feature>
<feature type="compositionally biased region" description="Basic and acidic residues" evidence="1">
    <location>
        <begin position="1377"/>
        <end position="1387"/>
    </location>
</feature>
<feature type="region of interest" description="Disordered" evidence="1">
    <location>
        <begin position="2818"/>
        <end position="2983"/>
    </location>
</feature>
<feature type="compositionally biased region" description="Low complexity" evidence="1">
    <location>
        <begin position="2154"/>
        <end position="2163"/>
    </location>
</feature>
<feature type="compositionally biased region" description="Gly residues" evidence="1">
    <location>
        <begin position="3143"/>
        <end position="3156"/>
    </location>
</feature>
<organism evidence="3">
    <name type="scientific">Chromera velia CCMP2878</name>
    <dbReference type="NCBI Taxonomy" id="1169474"/>
    <lineage>
        <taxon>Eukaryota</taxon>
        <taxon>Sar</taxon>
        <taxon>Alveolata</taxon>
        <taxon>Colpodellida</taxon>
        <taxon>Chromeraceae</taxon>
        <taxon>Chromera</taxon>
    </lineage>
</organism>
<feature type="compositionally biased region" description="Polar residues" evidence="1">
    <location>
        <begin position="1602"/>
        <end position="1614"/>
    </location>
</feature>
<feature type="compositionally biased region" description="Acidic residues" evidence="1">
    <location>
        <begin position="369"/>
        <end position="386"/>
    </location>
</feature>
<feature type="region of interest" description="Disordered" evidence="1">
    <location>
        <begin position="598"/>
        <end position="630"/>
    </location>
</feature>
<feature type="region of interest" description="Disordered" evidence="1">
    <location>
        <begin position="1179"/>
        <end position="1337"/>
    </location>
</feature>
<feature type="compositionally biased region" description="Gly residues" evidence="1">
    <location>
        <begin position="604"/>
        <end position="614"/>
    </location>
</feature>
<feature type="compositionally biased region" description="Basic and acidic residues" evidence="1">
    <location>
        <begin position="1854"/>
        <end position="1866"/>
    </location>
</feature>
<evidence type="ECO:0000313" key="3">
    <source>
        <dbReference type="EMBL" id="CEM29997.1"/>
    </source>
</evidence>